<dbReference type="GO" id="GO:0016628">
    <property type="term" value="F:oxidoreductase activity, acting on the CH-CH group of donors, NAD or NADP as acceptor"/>
    <property type="evidence" value="ECO:0007669"/>
    <property type="project" value="InterPro"/>
</dbReference>
<dbReference type="FunFam" id="3.40.50.720:FF:000121">
    <property type="entry name" value="Prostaglandin reductase 2"/>
    <property type="match status" value="1"/>
</dbReference>
<dbReference type="EMBL" id="ARYK01000004">
    <property type="protein sequence ID" value="KCZ92385.1"/>
    <property type="molecule type" value="Genomic_DNA"/>
</dbReference>
<organism evidence="3 4">
    <name type="scientific">Hyphomonas johnsonii MHS-2</name>
    <dbReference type="NCBI Taxonomy" id="1280950"/>
    <lineage>
        <taxon>Bacteria</taxon>
        <taxon>Pseudomonadati</taxon>
        <taxon>Pseudomonadota</taxon>
        <taxon>Alphaproteobacteria</taxon>
        <taxon>Hyphomonadales</taxon>
        <taxon>Hyphomonadaceae</taxon>
        <taxon>Hyphomonas</taxon>
    </lineage>
</organism>
<gene>
    <name evidence="3" type="ORF">HJO_10129</name>
</gene>
<dbReference type="InterPro" id="IPR045010">
    <property type="entry name" value="MDR_fam"/>
</dbReference>
<dbReference type="InterPro" id="IPR020843">
    <property type="entry name" value="ER"/>
</dbReference>
<evidence type="ECO:0000259" key="2">
    <source>
        <dbReference type="SMART" id="SM00829"/>
    </source>
</evidence>
<dbReference type="AlphaFoldDB" id="A0A059FNY6"/>
<feature type="domain" description="Enoyl reductase (ER)" evidence="2">
    <location>
        <begin position="17"/>
        <end position="334"/>
    </location>
</feature>
<dbReference type="PATRIC" id="fig|1280950.3.peg.2025"/>
<dbReference type="SMART" id="SM00829">
    <property type="entry name" value="PKS_ER"/>
    <property type="match status" value="1"/>
</dbReference>
<dbReference type="InterPro" id="IPR041694">
    <property type="entry name" value="ADH_N_2"/>
</dbReference>
<dbReference type="RefSeq" id="WP_206741840.1">
    <property type="nucleotide sequence ID" value="NZ_ARYK01000004.1"/>
</dbReference>
<dbReference type="SUPFAM" id="SSF51735">
    <property type="entry name" value="NAD(P)-binding Rossmann-fold domains"/>
    <property type="match status" value="1"/>
</dbReference>
<dbReference type="Gene3D" id="3.90.180.10">
    <property type="entry name" value="Medium-chain alcohol dehydrogenases, catalytic domain"/>
    <property type="match status" value="1"/>
</dbReference>
<dbReference type="Proteomes" id="UP000025171">
    <property type="component" value="Unassembled WGS sequence"/>
</dbReference>
<dbReference type="InterPro" id="IPR011032">
    <property type="entry name" value="GroES-like_sf"/>
</dbReference>
<keyword evidence="4" id="KW-1185">Reference proteome</keyword>
<dbReference type="STRING" id="1280950.HJO_10129"/>
<name>A0A059FNY6_9PROT</name>
<accession>A0A059FNY6</accession>
<dbReference type="Pfam" id="PF16884">
    <property type="entry name" value="ADH_N_2"/>
    <property type="match status" value="1"/>
</dbReference>
<proteinExistence type="predicted"/>
<dbReference type="InterPro" id="IPR013149">
    <property type="entry name" value="ADH-like_C"/>
</dbReference>
<dbReference type="CDD" id="cd05288">
    <property type="entry name" value="PGDH"/>
    <property type="match status" value="1"/>
</dbReference>
<protein>
    <submittedName>
        <fullName evidence="3">Zinc-binding dehydrogenase family oxidoreductase</fullName>
    </submittedName>
</protein>
<dbReference type="PANTHER" id="PTHR43205">
    <property type="entry name" value="PROSTAGLANDIN REDUCTASE"/>
    <property type="match status" value="1"/>
</dbReference>
<reference evidence="3 4" key="1">
    <citation type="journal article" date="2014" name="Antonie Van Leeuwenhoek">
        <title>Hyphomonas beringensis sp. nov. and Hyphomonas chukchiensis sp. nov., isolated from surface seawater of the Bering Sea and Chukchi Sea.</title>
        <authorList>
            <person name="Li C."/>
            <person name="Lai Q."/>
            <person name="Li G."/>
            <person name="Dong C."/>
            <person name="Wang J."/>
            <person name="Liao Y."/>
            <person name="Shao Z."/>
        </authorList>
    </citation>
    <scope>NUCLEOTIDE SEQUENCE [LARGE SCALE GENOMIC DNA]</scope>
    <source>
        <strain evidence="3 4">MHS-2</strain>
    </source>
</reference>
<dbReference type="eggNOG" id="COG2130">
    <property type="taxonomic scope" value="Bacteria"/>
</dbReference>
<evidence type="ECO:0000313" key="3">
    <source>
        <dbReference type="EMBL" id="KCZ92385.1"/>
    </source>
</evidence>
<dbReference type="Pfam" id="PF00107">
    <property type="entry name" value="ADH_zinc_N"/>
    <property type="match status" value="1"/>
</dbReference>
<evidence type="ECO:0000256" key="1">
    <source>
        <dbReference type="ARBA" id="ARBA00023002"/>
    </source>
</evidence>
<sequence>MTQMQQIVLSRYCDGPPVPEDFALETAPLPEPKDGQFRVAHVWCSVDPGTRSRLSGGDSYAMALPLGKPIDGFSVGVVDASRNEMFPVGTKVFCAGGWKTHSIQSGRGFIGQVPDAPVPLSAWIGVLGVPGLTAWFGLKTVATFKEGDAVLVTSAAGPVGATAGQLARSWGASKVVGIAGSDAKCDFLTREAGFDAALNYKTTPDLTAAIAEQFPKGVDVLFDNVGNEMVNRVLPLMAMNGRICISGQVADYNLTPEETPGIVNTKPFITHRVNMRGLVVFDFAREFPEALQTMAGLLASGKLKSNEERFDGIAAMPEAFCGLFRGENFGRRVVKVGAES</sequence>
<keyword evidence="1" id="KW-0560">Oxidoreductase</keyword>
<comment type="caution">
    <text evidence="3">The sequence shown here is derived from an EMBL/GenBank/DDBJ whole genome shotgun (WGS) entry which is preliminary data.</text>
</comment>
<dbReference type="Gene3D" id="3.40.50.720">
    <property type="entry name" value="NAD(P)-binding Rossmann-like Domain"/>
    <property type="match status" value="1"/>
</dbReference>
<dbReference type="PANTHER" id="PTHR43205:SF7">
    <property type="entry name" value="PROSTAGLANDIN REDUCTASE 1"/>
    <property type="match status" value="1"/>
</dbReference>
<evidence type="ECO:0000313" key="4">
    <source>
        <dbReference type="Proteomes" id="UP000025171"/>
    </source>
</evidence>
<dbReference type="SUPFAM" id="SSF50129">
    <property type="entry name" value="GroES-like"/>
    <property type="match status" value="1"/>
</dbReference>
<dbReference type="InterPro" id="IPR036291">
    <property type="entry name" value="NAD(P)-bd_dom_sf"/>
</dbReference>